<dbReference type="KEGG" id="aasc:A4S02_05930"/>
<organism evidence="1 2">
    <name type="scientific">Acetobacter ascendens</name>
    <dbReference type="NCBI Taxonomy" id="481146"/>
    <lineage>
        <taxon>Bacteria</taxon>
        <taxon>Pseudomonadati</taxon>
        <taxon>Pseudomonadota</taxon>
        <taxon>Alphaproteobacteria</taxon>
        <taxon>Acetobacterales</taxon>
        <taxon>Acetobacteraceae</taxon>
        <taxon>Acetobacter</taxon>
    </lineage>
</organism>
<keyword evidence="2" id="KW-1185">Reference proteome</keyword>
<dbReference type="AlphaFoldDB" id="A0A1D8QVN5"/>
<dbReference type="Proteomes" id="UP000175973">
    <property type="component" value="Chromosome"/>
</dbReference>
<protein>
    <submittedName>
        <fullName evidence="1">Uncharacterized protein</fullName>
    </submittedName>
</protein>
<sequence length="198" mass="19530">MTGVTSGVLWIDGAVGGQGTIPSGPNNTYYGDTFSSVIIEAGGSWTGTHIIDSGASVTVYNNGIISGGAVLNGGSIVSYNNVSGGLTFNWGSAGGRLELKSGAIDRSESPLAGSASIIVDDGASLSNVVLQSGNSLLISGGGSLTSATINTGATATFSAGASETKVTLNGGTISAYNSPPHFMWGSTACRQLSPESGT</sequence>
<name>A0A1D8QVN5_9PROT</name>
<dbReference type="RefSeq" id="WP_070323232.1">
    <property type="nucleotide sequence ID" value="NZ_CP015164.1"/>
</dbReference>
<reference evidence="2" key="1">
    <citation type="submission" date="2016-04" db="EMBL/GenBank/DDBJ databases">
        <authorList>
            <person name="Jeon C.O."/>
            <person name="Cho G.Y."/>
            <person name="Jeong H.I."/>
            <person name="Kim K.H."/>
        </authorList>
    </citation>
    <scope>NUCLEOTIDE SEQUENCE [LARGE SCALE GENOMIC DNA]</scope>
    <source>
        <strain evidence="2">LMG 1590</strain>
    </source>
</reference>
<accession>A0A1D8QVN5</accession>
<gene>
    <name evidence="1" type="ORF">A4S02_05930</name>
</gene>
<proteinExistence type="predicted"/>
<evidence type="ECO:0000313" key="1">
    <source>
        <dbReference type="EMBL" id="AOW46383.1"/>
    </source>
</evidence>
<evidence type="ECO:0000313" key="2">
    <source>
        <dbReference type="Proteomes" id="UP000175973"/>
    </source>
</evidence>
<dbReference type="InterPro" id="IPR012332">
    <property type="entry name" value="Autotransporter_pectin_lyase_C"/>
</dbReference>
<dbReference type="Gene3D" id="2.160.20.20">
    <property type="match status" value="1"/>
</dbReference>
<dbReference type="EMBL" id="CP015164">
    <property type="protein sequence ID" value="AOW46383.1"/>
    <property type="molecule type" value="Genomic_DNA"/>
</dbReference>